<keyword evidence="2" id="KW-1185">Reference proteome</keyword>
<evidence type="ECO:0000313" key="2">
    <source>
        <dbReference type="Proteomes" id="UP000317881"/>
    </source>
</evidence>
<protein>
    <submittedName>
        <fullName evidence="1">Uncharacterized protein</fullName>
    </submittedName>
</protein>
<sequence>MELDGECRAVWVRPVGPELSLTEEGPDRHRTIADGNEWFLREVTERAPGR</sequence>
<name>A0A4Y3V9F6_9ACTN</name>
<proteinExistence type="predicted"/>
<accession>A0A4Y3V9F6</accession>
<dbReference type="AlphaFoldDB" id="A0A4Y3V9F6"/>
<reference evidence="1 2" key="1">
    <citation type="submission" date="2019-06" db="EMBL/GenBank/DDBJ databases">
        <title>Whole genome shotgun sequence of Streptomyces spinoverrucosus NBRC 14228.</title>
        <authorList>
            <person name="Hosoyama A."/>
            <person name="Uohara A."/>
            <person name="Ohji S."/>
            <person name="Ichikawa N."/>
        </authorList>
    </citation>
    <scope>NUCLEOTIDE SEQUENCE [LARGE SCALE GENOMIC DNA]</scope>
    <source>
        <strain evidence="1 2">NBRC 14228</strain>
    </source>
</reference>
<evidence type="ECO:0000313" key="1">
    <source>
        <dbReference type="EMBL" id="GEC02738.1"/>
    </source>
</evidence>
<organism evidence="1 2">
    <name type="scientific">Streptomyces spinoverrucosus</name>
    <dbReference type="NCBI Taxonomy" id="284043"/>
    <lineage>
        <taxon>Bacteria</taxon>
        <taxon>Bacillati</taxon>
        <taxon>Actinomycetota</taxon>
        <taxon>Actinomycetes</taxon>
        <taxon>Kitasatosporales</taxon>
        <taxon>Streptomycetaceae</taxon>
        <taxon>Streptomyces</taxon>
    </lineage>
</organism>
<dbReference type="Proteomes" id="UP000317881">
    <property type="component" value="Unassembled WGS sequence"/>
</dbReference>
<dbReference type="EMBL" id="BJND01000004">
    <property type="protein sequence ID" value="GEC02738.1"/>
    <property type="molecule type" value="Genomic_DNA"/>
</dbReference>
<comment type="caution">
    <text evidence="1">The sequence shown here is derived from an EMBL/GenBank/DDBJ whole genome shotgun (WGS) entry which is preliminary data.</text>
</comment>
<gene>
    <name evidence="1" type="ORF">SSP24_03930</name>
</gene>